<dbReference type="GO" id="GO:0004519">
    <property type="term" value="F:endonuclease activity"/>
    <property type="evidence" value="ECO:0007669"/>
    <property type="project" value="UniProtKB-KW"/>
</dbReference>
<keyword evidence="2" id="KW-1133">Transmembrane helix</keyword>
<dbReference type="Proteomes" id="UP000219465">
    <property type="component" value="Unassembled WGS sequence"/>
</dbReference>
<feature type="transmembrane region" description="Helical" evidence="2">
    <location>
        <begin position="6"/>
        <end position="26"/>
    </location>
</feature>
<evidence type="ECO:0000313" key="3">
    <source>
        <dbReference type="EMBL" id="SOE08892.1"/>
    </source>
</evidence>
<sequence>MVIFAIDVVFFIALAFGLGCFFGCWLRRRFDASSDSSNAAATTTTGRGSTATATSGDRVPSDRRSRPGISEQGASATPDVAEGVESKPGTGVDTAVPTASSPASGPERNAIMADRRLKPENSAADAQAPKPGRAKAAGSAENAKAGKRPASKPKAAGAGTVAGGGSDNLQKIKGVGPVIEAKLNAAGITSFAQIAGWSRKQQAVFAEQLSFPGRIEREDWVRQAKLLAKGAATDVSKQAASDQAANSISPKPKAKLKPKPKPKGTG</sequence>
<accession>A0A286HMA0</accession>
<evidence type="ECO:0000256" key="2">
    <source>
        <dbReference type="SAM" id="Phobius"/>
    </source>
</evidence>
<proteinExistence type="predicted"/>
<organism evidence="3 4">
    <name type="scientific">Hoeflea halophila</name>
    <dbReference type="NCBI Taxonomy" id="714899"/>
    <lineage>
        <taxon>Bacteria</taxon>
        <taxon>Pseudomonadati</taxon>
        <taxon>Pseudomonadota</taxon>
        <taxon>Alphaproteobacteria</taxon>
        <taxon>Hyphomicrobiales</taxon>
        <taxon>Rhizobiaceae</taxon>
        <taxon>Hoeflea</taxon>
    </lineage>
</organism>
<feature type="compositionally biased region" description="Low complexity" evidence="1">
    <location>
        <begin position="35"/>
        <end position="57"/>
    </location>
</feature>
<dbReference type="AlphaFoldDB" id="A0A286HMA0"/>
<evidence type="ECO:0000313" key="4">
    <source>
        <dbReference type="Proteomes" id="UP000219465"/>
    </source>
</evidence>
<feature type="compositionally biased region" description="Polar residues" evidence="1">
    <location>
        <begin position="235"/>
        <end position="249"/>
    </location>
</feature>
<evidence type="ECO:0000256" key="1">
    <source>
        <dbReference type="SAM" id="MobiDB-lite"/>
    </source>
</evidence>
<reference evidence="4" key="1">
    <citation type="submission" date="2017-08" db="EMBL/GenBank/DDBJ databases">
        <authorList>
            <person name="Varghese N."/>
            <person name="Submissions S."/>
        </authorList>
    </citation>
    <scope>NUCLEOTIDE SEQUENCE [LARGE SCALE GENOMIC DNA]</scope>
    <source>
        <strain evidence="4">KCTC 23107</strain>
    </source>
</reference>
<keyword evidence="4" id="KW-1185">Reference proteome</keyword>
<feature type="region of interest" description="Disordered" evidence="1">
    <location>
        <begin position="233"/>
        <end position="266"/>
    </location>
</feature>
<feature type="compositionally biased region" description="Low complexity" evidence="1">
    <location>
        <begin position="134"/>
        <end position="143"/>
    </location>
</feature>
<name>A0A286HMA0_9HYPH</name>
<dbReference type="Gene3D" id="1.10.150.20">
    <property type="entry name" value="5' to 3' exonuclease, C-terminal subdomain"/>
    <property type="match status" value="1"/>
</dbReference>
<dbReference type="EMBL" id="OCPC01000001">
    <property type="protein sequence ID" value="SOE08892.1"/>
    <property type="molecule type" value="Genomic_DNA"/>
</dbReference>
<gene>
    <name evidence="3" type="ORF">SAMN05877838_0623</name>
</gene>
<keyword evidence="2" id="KW-0472">Membrane</keyword>
<keyword evidence="2" id="KW-0812">Transmembrane</keyword>
<keyword evidence="3" id="KW-0255">Endonuclease</keyword>
<keyword evidence="3" id="KW-0540">Nuclease</keyword>
<feature type="region of interest" description="Disordered" evidence="1">
    <location>
        <begin position="35"/>
        <end position="107"/>
    </location>
</feature>
<feature type="compositionally biased region" description="Basic residues" evidence="1">
    <location>
        <begin position="252"/>
        <end position="266"/>
    </location>
</feature>
<feature type="region of interest" description="Disordered" evidence="1">
    <location>
        <begin position="120"/>
        <end position="170"/>
    </location>
</feature>
<protein>
    <submittedName>
        <fullName evidence="3">Predicted flap endonuclease-1-like 5' DNA nuclease</fullName>
    </submittedName>
</protein>
<keyword evidence="3" id="KW-0378">Hydrolase</keyword>